<evidence type="ECO:0000256" key="2">
    <source>
        <dbReference type="ARBA" id="ARBA00008064"/>
    </source>
</evidence>
<evidence type="ECO:0000259" key="12">
    <source>
        <dbReference type="Pfam" id="PF13954"/>
    </source>
</evidence>
<dbReference type="GO" id="GO:0009297">
    <property type="term" value="P:pilus assembly"/>
    <property type="evidence" value="ECO:0007669"/>
    <property type="project" value="InterPro"/>
</dbReference>
<reference evidence="13" key="1">
    <citation type="journal article" date="2018" name="Genome Biol.">
        <title>SKESA: strategic k-mer extension for scrupulous assemblies.</title>
        <authorList>
            <person name="Souvorov A."/>
            <person name="Agarwala R."/>
            <person name="Lipman D.J."/>
        </authorList>
    </citation>
    <scope>NUCLEOTIDE SEQUENCE</scope>
    <source>
        <strain evidence="13">BCW_2023</strain>
    </source>
</reference>
<dbReference type="Gene3D" id="3.10.20.410">
    <property type="match status" value="1"/>
</dbReference>
<evidence type="ECO:0000256" key="4">
    <source>
        <dbReference type="ARBA" id="ARBA00022452"/>
    </source>
</evidence>
<dbReference type="InterPro" id="IPR000015">
    <property type="entry name" value="Fimb_usher"/>
</dbReference>
<gene>
    <name evidence="13" type="ORF">GND10_004531</name>
</gene>
<evidence type="ECO:0000313" key="13">
    <source>
        <dbReference type="EMBL" id="HAE4145905.1"/>
    </source>
</evidence>
<dbReference type="InterPro" id="IPR037224">
    <property type="entry name" value="PapC_N_sf"/>
</dbReference>
<evidence type="ECO:0000256" key="9">
    <source>
        <dbReference type="ARBA" id="ARBA00023237"/>
    </source>
</evidence>
<keyword evidence="3" id="KW-0813">Transport</keyword>
<name>A0A730VCW3_SALMO</name>
<dbReference type="GO" id="GO:0009279">
    <property type="term" value="C:cell outer membrane"/>
    <property type="evidence" value="ECO:0007669"/>
    <property type="project" value="UniProtKB-SubCell"/>
</dbReference>
<evidence type="ECO:0000256" key="1">
    <source>
        <dbReference type="ARBA" id="ARBA00004571"/>
    </source>
</evidence>
<dbReference type="SUPFAM" id="SSF141729">
    <property type="entry name" value="FimD N-terminal domain-like"/>
    <property type="match status" value="1"/>
</dbReference>
<comment type="similarity">
    <text evidence="2">Belongs to the fimbrial export usher family.</text>
</comment>
<accession>A0A730VCW3</accession>
<dbReference type="InterPro" id="IPR042186">
    <property type="entry name" value="FimD_plug_dom"/>
</dbReference>
<comment type="caution">
    <text evidence="13">The sequence shown here is derived from an EMBL/GenBank/DDBJ whole genome shotgun (WGS) entry which is preliminary data.</text>
</comment>
<dbReference type="InterPro" id="IPR025885">
    <property type="entry name" value="PapC_N"/>
</dbReference>
<keyword evidence="7 10" id="KW-0732">Signal</keyword>
<feature type="chain" id="PRO_5028241887" evidence="10">
    <location>
        <begin position="20"/>
        <end position="826"/>
    </location>
</feature>
<dbReference type="Pfam" id="PF13954">
    <property type="entry name" value="PapC_N"/>
    <property type="match status" value="1"/>
</dbReference>
<dbReference type="Gene3D" id="2.60.40.3110">
    <property type="match status" value="1"/>
</dbReference>
<evidence type="ECO:0000256" key="5">
    <source>
        <dbReference type="ARBA" id="ARBA00022558"/>
    </source>
</evidence>
<dbReference type="InterPro" id="IPR043142">
    <property type="entry name" value="PapC-like_C_sf"/>
</dbReference>
<keyword evidence="6" id="KW-0812">Transmembrane</keyword>
<evidence type="ECO:0000256" key="8">
    <source>
        <dbReference type="ARBA" id="ARBA00023136"/>
    </source>
</evidence>
<evidence type="ECO:0000256" key="10">
    <source>
        <dbReference type="SAM" id="SignalP"/>
    </source>
</evidence>
<keyword evidence="5" id="KW-1029">Fimbrium biogenesis</keyword>
<dbReference type="PANTHER" id="PTHR30451">
    <property type="entry name" value="OUTER MEMBRANE USHER PROTEIN"/>
    <property type="match status" value="1"/>
</dbReference>
<keyword evidence="8" id="KW-0472">Membrane</keyword>
<feature type="domain" description="PapC N-terminal" evidence="12">
    <location>
        <begin position="28"/>
        <end position="170"/>
    </location>
</feature>
<dbReference type="Gene3D" id="2.60.40.2070">
    <property type="match status" value="1"/>
</dbReference>
<dbReference type="InterPro" id="IPR025949">
    <property type="entry name" value="PapC-like_C"/>
</dbReference>
<dbReference type="Pfam" id="PF00577">
    <property type="entry name" value="Usher"/>
    <property type="match status" value="1"/>
</dbReference>
<proteinExistence type="inferred from homology"/>
<evidence type="ECO:0000256" key="3">
    <source>
        <dbReference type="ARBA" id="ARBA00022448"/>
    </source>
</evidence>
<dbReference type="AlphaFoldDB" id="A0A730VCW3"/>
<evidence type="ECO:0000256" key="7">
    <source>
        <dbReference type="ARBA" id="ARBA00022729"/>
    </source>
</evidence>
<dbReference type="PANTHER" id="PTHR30451:SF21">
    <property type="entry name" value="FIMBRIAL USHER DOMAIN-CONTAINING PROTEIN YDET-RELATED"/>
    <property type="match status" value="1"/>
</dbReference>
<dbReference type="GO" id="GO:0015473">
    <property type="term" value="F:fimbrial usher porin activity"/>
    <property type="evidence" value="ECO:0007669"/>
    <property type="project" value="InterPro"/>
</dbReference>
<keyword evidence="9" id="KW-0998">Cell outer membrane</keyword>
<sequence length="826" mass="92167">MKIKPIALLTLFLCNNVNADELAANYSFDPSFLNFGNKGRSEDADLSYFSTPDGVLPGEYIVDVYVNKKPLGQEKIIFKSSVKRTPLPEIWLSSLKQWGVNTAAFSNEKKAYTTDELESMIQGFWYKFNKNNQTIEFNIPQVWLYQPEWSQTPPQSWDDGEFALLSNYRVYNIQRKYNSISKTTNSFSSNSGLNIAGWRLRHNGYWTSEKKGWNSLNTFARHDYSFWQGGQLTVGQTSTDDRIFESFPFEGISISSDDGMIVPSLTNYSPVVRGIAYSPAEVIIRQNNTIIWQGEIPAGAFELQDVYPLFSGDMDVEIRESSGEVRHFTQASSTLPILQQKGRLRYHVAVGRYRVAGKHGSDQPAFLQSSAAWGIGWDTTLYSGIIASEGYQSGMLGIGKYMARLGSFSLDLSHSKSDSIWDKSKQDDGYAARLMYSRGIESIGSQFNLTGYWYGSSSYNSFNEYQQQKIYDETPNLYKPKTKIYTQWIQQLGRFGQVNLTAQLDEYKNLKRGEQYRASLSMPLEAVSTSIAFNYNKQPQLKNIDKSIFASISVPFSAFSNYSDASLSTQLYNTGNSTSIQAGINGTLFDQKLYYSFMEGLSQGDERIQSGTAYVNYKTSKGEVQTTVSHQKNGKQVQFGAAGGVVLHKQGVTLTQPLSLDSANALIDTNGIGKIKVKRGSNIYTDSNGFAVVPNLSPYQRNSITLDVTKVNDTTEIIKSDAMVIPSRGALVKAKFDVVSGRKALIKLVRENGESVPFGSIVSISNGSVDKSSNFVSDNGQVWMSGLPNEGVLNAQWGDDNKRNCIAPFKFSKNIIDDFRLTLVCK</sequence>
<dbReference type="Pfam" id="PF13953">
    <property type="entry name" value="PapC_C"/>
    <property type="match status" value="1"/>
</dbReference>
<feature type="signal peptide" evidence="10">
    <location>
        <begin position="1"/>
        <end position="19"/>
    </location>
</feature>
<comment type="subcellular location">
    <subcellularLocation>
        <location evidence="1">Cell outer membrane</location>
        <topology evidence="1">Multi-pass membrane protein</topology>
    </subcellularLocation>
</comment>
<reference evidence="13" key="2">
    <citation type="submission" date="2018-07" db="EMBL/GenBank/DDBJ databases">
        <authorList>
            <consortium name="NCBI Pathogen Detection Project"/>
        </authorList>
    </citation>
    <scope>NUCLEOTIDE SEQUENCE</scope>
    <source>
        <strain evidence="13">BCW_2023</strain>
    </source>
</reference>
<organism evidence="13">
    <name type="scientific">Salmonella montevideo</name>
    <dbReference type="NCBI Taxonomy" id="115981"/>
    <lineage>
        <taxon>Bacteria</taxon>
        <taxon>Pseudomonadati</taxon>
        <taxon>Pseudomonadota</taxon>
        <taxon>Gammaproteobacteria</taxon>
        <taxon>Enterobacterales</taxon>
        <taxon>Enterobacteriaceae</taxon>
        <taxon>Salmonella</taxon>
    </lineage>
</organism>
<keyword evidence="4" id="KW-1134">Transmembrane beta strand</keyword>
<feature type="domain" description="PapC-like C-terminal" evidence="11">
    <location>
        <begin position="745"/>
        <end position="811"/>
    </location>
</feature>
<dbReference type="EMBL" id="DAARVT010000027">
    <property type="protein sequence ID" value="HAE4145905.1"/>
    <property type="molecule type" value="Genomic_DNA"/>
</dbReference>
<dbReference type="Gene3D" id="2.60.40.2610">
    <property type="entry name" value="Outer membrane usher protein FimD, plug domain"/>
    <property type="match status" value="1"/>
</dbReference>
<evidence type="ECO:0000259" key="11">
    <source>
        <dbReference type="Pfam" id="PF13953"/>
    </source>
</evidence>
<evidence type="ECO:0000256" key="6">
    <source>
        <dbReference type="ARBA" id="ARBA00022692"/>
    </source>
</evidence>
<protein>
    <submittedName>
        <fullName evidence="13">Fimbrial biogenesis outer membrane usher protein</fullName>
    </submittedName>
</protein>